<gene>
    <name evidence="1" type="ORF">OMM_08283</name>
</gene>
<dbReference type="Proteomes" id="UP000189670">
    <property type="component" value="Unassembled WGS sequence"/>
</dbReference>
<evidence type="ECO:0000313" key="1">
    <source>
        <dbReference type="EMBL" id="ETR71185.1"/>
    </source>
</evidence>
<evidence type="ECO:0000313" key="2">
    <source>
        <dbReference type="Proteomes" id="UP000189670"/>
    </source>
</evidence>
<dbReference type="EMBL" id="ATBP01000308">
    <property type="protein sequence ID" value="ETR71185.1"/>
    <property type="molecule type" value="Genomic_DNA"/>
</dbReference>
<comment type="caution">
    <text evidence="1">The sequence shown here is derived from an EMBL/GenBank/DDBJ whole genome shotgun (WGS) entry which is preliminary data.</text>
</comment>
<accession>A0A1V1P901</accession>
<name>A0A1V1P901_9BACT</name>
<reference evidence="2" key="1">
    <citation type="submission" date="2012-11" db="EMBL/GenBank/DDBJ databases">
        <authorList>
            <person name="Lucero-Rivera Y.E."/>
            <person name="Tovar-Ramirez D."/>
        </authorList>
    </citation>
    <scope>NUCLEOTIDE SEQUENCE [LARGE SCALE GENOMIC DNA]</scope>
    <source>
        <strain evidence="2">Araruama</strain>
    </source>
</reference>
<proteinExistence type="predicted"/>
<dbReference type="AlphaFoldDB" id="A0A1V1P901"/>
<protein>
    <submittedName>
        <fullName evidence="1">Uncharacterized protein</fullName>
    </submittedName>
</protein>
<sequence>MKKNIQTDLNAIDTMSDDMIDTSDIPELTEKFFSTAKWRIPKSTVKVTIEIEPDVLYWYKSVSTNYQQQLAAALRLYAYAHQKGFSF</sequence>
<organism evidence="1 2">
    <name type="scientific">Candidatus Magnetoglobus multicellularis str. Araruama</name>
    <dbReference type="NCBI Taxonomy" id="890399"/>
    <lineage>
        <taxon>Bacteria</taxon>
        <taxon>Pseudomonadati</taxon>
        <taxon>Thermodesulfobacteriota</taxon>
        <taxon>Desulfobacteria</taxon>
        <taxon>Desulfobacterales</taxon>
        <taxon>Desulfobacteraceae</taxon>
        <taxon>Candidatus Magnetoglobus</taxon>
    </lineage>
</organism>